<gene>
    <name evidence="3" type="ORF">C9374_003262</name>
</gene>
<evidence type="ECO:0000259" key="2">
    <source>
        <dbReference type="PROSITE" id="PS50048"/>
    </source>
</evidence>
<feature type="compositionally biased region" description="Polar residues" evidence="1">
    <location>
        <begin position="275"/>
        <end position="303"/>
    </location>
</feature>
<dbReference type="RefSeq" id="XP_044549440.1">
    <property type="nucleotide sequence ID" value="XM_044692771.1"/>
</dbReference>
<feature type="region of interest" description="Disordered" evidence="1">
    <location>
        <begin position="105"/>
        <end position="172"/>
    </location>
</feature>
<proteinExistence type="predicted"/>
<dbReference type="CDD" id="cd00067">
    <property type="entry name" value="GAL4"/>
    <property type="match status" value="1"/>
</dbReference>
<dbReference type="Pfam" id="PF00172">
    <property type="entry name" value="Zn_clus"/>
    <property type="match status" value="1"/>
</dbReference>
<dbReference type="GO" id="GO:0000981">
    <property type="term" value="F:DNA-binding transcription factor activity, RNA polymerase II-specific"/>
    <property type="evidence" value="ECO:0007669"/>
    <property type="project" value="InterPro"/>
</dbReference>
<protein>
    <recommendedName>
        <fullName evidence="2">Zn(2)-C6 fungal-type domain-containing protein</fullName>
    </recommendedName>
</protein>
<feature type="compositionally biased region" description="Low complexity" evidence="1">
    <location>
        <begin position="679"/>
        <end position="700"/>
    </location>
</feature>
<dbReference type="PROSITE" id="PS50048">
    <property type="entry name" value="ZN2_CY6_FUNGAL_2"/>
    <property type="match status" value="1"/>
</dbReference>
<dbReference type="InterPro" id="IPR036864">
    <property type="entry name" value="Zn2-C6_fun-type_DNA-bd_sf"/>
</dbReference>
<feature type="compositionally biased region" description="Low complexity" evidence="1">
    <location>
        <begin position="936"/>
        <end position="952"/>
    </location>
</feature>
<evidence type="ECO:0000313" key="4">
    <source>
        <dbReference type="Proteomes" id="UP000816034"/>
    </source>
</evidence>
<keyword evidence="4" id="KW-1185">Reference proteome</keyword>
<dbReference type="SUPFAM" id="SSF57701">
    <property type="entry name" value="Zn2/Cys6 DNA-binding domain"/>
    <property type="match status" value="1"/>
</dbReference>
<feature type="compositionally biased region" description="Low complexity" evidence="1">
    <location>
        <begin position="224"/>
        <end position="237"/>
    </location>
</feature>
<feature type="region of interest" description="Disordered" evidence="1">
    <location>
        <begin position="478"/>
        <end position="522"/>
    </location>
</feature>
<sequence length="1269" mass="140510">MHSPHHHQHFHSSQTTINTTQPSPFQQQHGSYSQQETSGGNVGNGNYQAQSFAATSQQPQPQHNLYTTSSHITVTQASPPQPSSSSSSFVAPVLINGVVLNPVSSSSGLPPPTHPSNHTTLPHNNNNNNMNSNSNNNTTPALNSPSSPELAQQGTMNSVSSQPPPSSNYLPPNSIVYHSPVALYPIACSSCRKQHKKCDRKIPSCDRCIQKGLTCTYKESKRISTTTNASSVSANDSPSEGTQQAAAVNAKKRNSRKRKKNQISSLDMHQVVGSLVQNPSQSEERNATSPRFSSSNHSGTASSRHLISQNLNSHKFYEEGLSKRQVIDCYYSFACDGFPLMDREDMEQCPENYLDYLTRPSDHSILGELNQDEMECPEGQQANSNFKHLQELVALFLSVKAVCEMRCGMTEVAEKSAKLARNAICNYFDQHERFLVATTFSHLSQYEILNSRITNAKFYLQFVAFYLQNRFVQTAECDTNDSSTSTTTAATINSNDSTNSSHQASSSLTNSNNGNTINHHTPAEHDMSQCRHCLSKMTQYEKNLENNRQYIDQSILSMGGGLSNFQSFVDGNGQRNAAKSFFDLSFTEGGFLREIPRYFTMFTGLKFPPQWITSLNQEISHKNCYDILKLLDMIFTFVKQHIKEKLSNTTPSNNGTTSPSATLNFDSSMNSKITSGHGSSPTTTTTSSSSPSTNTTTTPTPCFFQGNSQCLSLYEHMLDIVLNGIKIRILSKLGNHHSATSREIIEQSAYNITMSTQHDLFPLFLPYLVPFISAAALVHLRIVKMILNNNQHGEFFNPQQQQQQPNDHSMNRPNNETSTTPTMNAYSPQSSQLERRRMFEELLEHSQMHTQHFHQQLHKIELNGGSIPSTNNNNNNMNSTTPHNIPSMTLHYEEILRKDLRAMHILARRFKLVSTQYSKLLREMEETLNQLDMMKQQQQQQSIPQSSHTSPQVPYSKKIPPQRLQTQPQTQPLSSQPKTLEGSSPRSASSTHSATNLPAQFIPSFLHHNPHGGATGASSTSTAPLQSGRGTVLNGLQSFTPQPSSLDGQIPQPLELIMMANNNNEALSSSNMMNNSSSNHQGPNLNQYFNPMLGHNSQHMQNLMMNMIMMGGSMVPGLSSASTPNMGMNNPTSTNFGMSSSMSTNNMMSMPSYDPNSSLRVAQPSLSNWNSSSMEGMVITPNSIGNNSNSKASSPQSSTVFDPFLTEEDLDMIFSLNHFNSHVVDLSQSSGPVNAYAKMDIATMHALLDQHLQNNTNSTFPPNQNERNM</sequence>
<dbReference type="EMBL" id="PYSW02000018">
    <property type="protein sequence ID" value="KAG2385447.1"/>
    <property type="molecule type" value="Genomic_DNA"/>
</dbReference>
<evidence type="ECO:0000313" key="3">
    <source>
        <dbReference type="EMBL" id="KAG2385447.1"/>
    </source>
</evidence>
<feature type="compositionally biased region" description="Basic residues" evidence="1">
    <location>
        <begin position="1"/>
        <end position="10"/>
    </location>
</feature>
<feature type="region of interest" description="Disordered" evidence="1">
    <location>
        <begin position="933"/>
        <end position="1036"/>
    </location>
</feature>
<feature type="region of interest" description="Disordered" evidence="1">
    <location>
        <begin position="796"/>
        <end position="833"/>
    </location>
</feature>
<feature type="region of interest" description="Disordered" evidence="1">
    <location>
        <begin position="1"/>
        <end position="47"/>
    </location>
</feature>
<evidence type="ECO:0000256" key="1">
    <source>
        <dbReference type="SAM" id="MobiDB-lite"/>
    </source>
</evidence>
<feature type="compositionally biased region" description="Polar residues" evidence="1">
    <location>
        <begin position="1024"/>
        <end position="1036"/>
    </location>
</feature>
<feature type="compositionally biased region" description="Low complexity" evidence="1">
    <location>
        <begin position="961"/>
        <end position="995"/>
    </location>
</feature>
<dbReference type="GeneID" id="68095717"/>
<name>A0AA88GMK7_NAELO</name>
<dbReference type="InterPro" id="IPR001138">
    <property type="entry name" value="Zn2Cys6_DnaBD"/>
</dbReference>
<feature type="region of interest" description="Disordered" evidence="1">
    <location>
        <begin position="224"/>
        <end position="303"/>
    </location>
</feature>
<comment type="caution">
    <text evidence="3">The sequence shown here is derived from an EMBL/GenBank/DDBJ whole genome shotgun (WGS) entry which is preliminary data.</text>
</comment>
<dbReference type="Gene3D" id="4.10.240.10">
    <property type="entry name" value="Zn(2)-C6 fungal-type DNA-binding domain"/>
    <property type="match status" value="1"/>
</dbReference>
<accession>A0AA88GMK7</accession>
<feature type="compositionally biased region" description="Low complexity" evidence="1">
    <location>
        <begin position="115"/>
        <end position="148"/>
    </location>
</feature>
<dbReference type="PROSITE" id="PS00463">
    <property type="entry name" value="ZN2_CY6_FUNGAL_1"/>
    <property type="match status" value="1"/>
</dbReference>
<feature type="compositionally biased region" description="Polar residues" evidence="1">
    <location>
        <begin position="805"/>
        <end position="832"/>
    </location>
</feature>
<feature type="compositionally biased region" description="Basic residues" evidence="1">
    <location>
        <begin position="250"/>
        <end position="261"/>
    </location>
</feature>
<feature type="region of interest" description="Disordered" evidence="1">
    <location>
        <begin position="672"/>
        <end position="700"/>
    </location>
</feature>
<dbReference type="SMART" id="SM00066">
    <property type="entry name" value="GAL4"/>
    <property type="match status" value="1"/>
</dbReference>
<reference evidence="3 4" key="1">
    <citation type="journal article" date="2018" name="BMC Genomics">
        <title>The genome of Naegleria lovaniensis, the basis for a comparative approach to unravel pathogenicity factors of the human pathogenic amoeba N. fowleri.</title>
        <authorList>
            <person name="Liechti N."/>
            <person name="Schurch N."/>
            <person name="Bruggmann R."/>
            <person name="Wittwer M."/>
        </authorList>
    </citation>
    <scope>NUCLEOTIDE SEQUENCE [LARGE SCALE GENOMIC DNA]</scope>
    <source>
        <strain evidence="3 4">ATCC 30569</strain>
    </source>
</reference>
<feature type="compositionally biased region" description="Low complexity" evidence="1">
    <location>
        <begin position="480"/>
        <end position="518"/>
    </location>
</feature>
<dbReference type="Proteomes" id="UP000816034">
    <property type="component" value="Unassembled WGS sequence"/>
</dbReference>
<dbReference type="AlphaFoldDB" id="A0AA88GMK7"/>
<feature type="compositionally biased region" description="Polar residues" evidence="1">
    <location>
        <begin position="15"/>
        <end position="47"/>
    </location>
</feature>
<feature type="region of interest" description="Disordered" evidence="1">
    <location>
        <begin position="866"/>
        <end position="885"/>
    </location>
</feature>
<feature type="domain" description="Zn(2)-C6 fungal-type" evidence="2">
    <location>
        <begin position="187"/>
        <end position="217"/>
    </location>
</feature>
<dbReference type="GO" id="GO:0008270">
    <property type="term" value="F:zinc ion binding"/>
    <property type="evidence" value="ECO:0007669"/>
    <property type="project" value="InterPro"/>
</dbReference>
<organism evidence="3 4">
    <name type="scientific">Naegleria lovaniensis</name>
    <name type="common">Amoeba</name>
    <dbReference type="NCBI Taxonomy" id="51637"/>
    <lineage>
        <taxon>Eukaryota</taxon>
        <taxon>Discoba</taxon>
        <taxon>Heterolobosea</taxon>
        <taxon>Tetramitia</taxon>
        <taxon>Eutetramitia</taxon>
        <taxon>Vahlkampfiidae</taxon>
        <taxon>Naegleria</taxon>
    </lineage>
</organism>